<reference evidence="1" key="1">
    <citation type="submission" date="2023-06" db="EMBL/GenBank/DDBJ databases">
        <title>Genome-scale phylogeny and comparative genomics of the fungal order Sordariales.</title>
        <authorList>
            <consortium name="Lawrence Berkeley National Laboratory"/>
            <person name="Hensen N."/>
            <person name="Bonometti L."/>
            <person name="Westerberg I."/>
            <person name="Brannstrom I.O."/>
            <person name="Guillou S."/>
            <person name="Cros-Aarteil S."/>
            <person name="Calhoun S."/>
            <person name="Haridas S."/>
            <person name="Kuo A."/>
            <person name="Mondo S."/>
            <person name="Pangilinan J."/>
            <person name="Riley R."/>
            <person name="Labutti K."/>
            <person name="Andreopoulos B."/>
            <person name="Lipzen A."/>
            <person name="Chen C."/>
            <person name="Yanf M."/>
            <person name="Daum C."/>
            <person name="Ng V."/>
            <person name="Clum A."/>
            <person name="Steindorff A."/>
            <person name="Ohm R."/>
            <person name="Martin F."/>
            <person name="Silar P."/>
            <person name="Natvig D."/>
            <person name="Lalanne C."/>
            <person name="Gautier V."/>
            <person name="Ament-Velasquez S.L."/>
            <person name="Kruys A."/>
            <person name="Hutchinson M.I."/>
            <person name="Powell A.J."/>
            <person name="Barry K."/>
            <person name="Miller A.N."/>
            <person name="Grigoriev I.V."/>
            <person name="Debuchy R."/>
            <person name="Gladieux P."/>
            <person name="Thoren M.H."/>
            <person name="Johannesson H."/>
        </authorList>
    </citation>
    <scope>NUCLEOTIDE SEQUENCE</scope>
    <source>
        <strain evidence="1">PSN4</strain>
    </source>
</reference>
<keyword evidence="2" id="KW-1185">Reference proteome</keyword>
<proteinExistence type="predicted"/>
<evidence type="ECO:0008006" key="3">
    <source>
        <dbReference type="Google" id="ProtNLM"/>
    </source>
</evidence>
<comment type="caution">
    <text evidence="1">The sequence shown here is derived from an EMBL/GenBank/DDBJ whole genome shotgun (WGS) entry which is preliminary data.</text>
</comment>
<dbReference type="EMBL" id="MU839828">
    <property type="protein sequence ID" value="KAK1758921.1"/>
    <property type="molecule type" value="Genomic_DNA"/>
</dbReference>
<evidence type="ECO:0000313" key="1">
    <source>
        <dbReference type="EMBL" id="KAK1758921.1"/>
    </source>
</evidence>
<dbReference type="InterPro" id="IPR011008">
    <property type="entry name" value="Dimeric_a/b-barrel"/>
</dbReference>
<name>A0AAJ0F8B7_9PEZI</name>
<protein>
    <recommendedName>
        <fullName evidence="3">ABM domain-containing protein</fullName>
    </recommendedName>
</protein>
<organism evidence="1 2">
    <name type="scientific">Echria macrotheca</name>
    <dbReference type="NCBI Taxonomy" id="438768"/>
    <lineage>
        <taxon>Eukaryota</taxon>
        <taxon>Fungi</taxon>
        <taxon>Dikarya</taxon>
        <taxon>Ascomycota</taxon>
        <taxon>Pezizomycotina</taxon>
        <taxon>Sordariomycetes</taxon>
        <taxon>Sordariomycetidae</taxon>
        <taxon>Sordariales</taxon>
        <taxon>Schizotheciaceae</taxon>
        <taxon>Echria</taxon>
    </lineage>
</organism>
<dbReference type="Proteomes" id="UP001239445">
    <property type="component" value="Unassembled WGS sequence"/>
</dbReference>
<sequence>MPYITEFAWFPVKADADGSEAAVAFKNLRPELYSQPGMQGAWSGAPLEKPQSREFVNSWDSEANYITSQDSPIHTQAKKLMGQLIDRSDPAVKPYHNAVALSKPFEVVAAAPVVQVSSFFLPADVDKAAFEAAFNKVLSQVYDSPPDGYVVGANGWALEDVNGAKVFATVTGWESVEKRMAAHAAMADKFGEVQKFTTVVEVHHTSFNKIA</sequence>
<dbReference type="AlphaFoldDB" id="A0AAJ0F8B7"/>
<dbReference type="Gene3D" id="3.30.70.100">
    <property type="match status" value="2"/>
</dbReference>
<accession>A0AAJ0F8B7</accession>
<dbReference type="SUPFAM" id="SSF54909">
    <property type="entry name" value="Dimeric alpha+beta barrel"/>
    <property type="match status" value="1"/>
</dbReference>
<evidence type="ECO:0000313" key="2">
    <source>
        <dbReference type="Proteomes" id="UP001239445"/>
    </source>
</evidence>
<gene>
    <name evidence="1" type="ORF">QBC47DRAFT_356831</name>
</gene>